<accession>A0A4V1Q4W1</accession>
<protein>
    <submittedName>
        <fullName evidence="2">Uncharacterized protein</fullName>
    </submittedName>
</protein>
<feature type="region of interest" description="Disordered" evidence="1">
    <location>
        <begin position="321"/>
        <end position="368"/>
    </location>
</feature>
<feature type="compositionally biased region" description="Low complexity" evidence="1">
    <location>
        <begin position="113"/>
        <end position="124"/>
    </location>
</feature>
<keyword evidence="3" id="KW-1185">Reference proteome</keyword>
<dbReference type="EMBL" id="SDEE01000041">
    <property type="protein sequence ID" value="RXW23468.1"/>
    <property type="molecule type" value="Genomic_DNA"/>
</dbReference>
<feature type="compositionally biased region" description="Polar residues" evidence="1">
    <location>
        <begin position="328"/>
        <end position="337"/>
    </location>
</feature>
<sequence>MPSLSFTCPSPTSSTVSPSLNSRSFIERFREVSALYHCRAEAFRLTLQPTSHARRRAALLNLQVDTKKAVKCDQRQVSNVPLPIIDTEPSPPPVAAFPELQWVHEEGQSLPLSVGSSSSGSSSTSEEDEDGERDMDLETSDASLLVEEWDMEAATAAHAAAAAAIQRPSNHPTLRCAIPSIPTIIYPSQGQQYAQEPQVEEEDLRSYFSPDYECSAITLTPAKSSCISFGGHRQSIASVLEECMVGPDDELQYPPLDAETGPLPITIAAPHPQRRYLQPGLEVPSEAHRMSWGCGESVSGYIGEYEMEDDEYVSSSSSASVSSAYSSGATTESSASDLDTPRSAGSLRSSSEVESDITEQGEICEKRPRFERKDWVHPYARRSANGSLRSSSRR</sequence>
<reference evidence="2 3" key="1">
    <citation type="submission" date="2019-01" db="EMBL/GenBank/DDBJ databases">
        <title>Draft genome sequence of Psathyrella aberdarensis IHI B618.</title>
        <authorList>
            <person name="Buettner E."/>
            <person name="Kellner H."/>
        </authorList>
    </citation>
    <scope>NUCLEOTIDE SEQUENCE [LARGE SCALE GENOMIC DNA]</scope>
    <source>
        <strain evidence="2 3">IHI B618</strain>
    </source>
</reference>
<name>A0A4V1Q4W1_9AGAR</name>
<gene>
    <name evidence="2" type="ORF">EST38_g2367</name>
</gene>
<comment type="caution">
    <text evidence="2">The sequence shown here is derived from an EMBL/GenBank/DDBJ whole genome shotgun (WGS) entry which is preliminary data.</text>
</comment>
<evidence type="ECO:0000313" key="3">
    <source>
        <dbReference type="Proteomes" id="UP000290288"/>
    </source>
</evidence>
<feature type="compositionally biased region" description="Acidic residues" evidence="1">
    <location>
        <begin position="125"/>
        <end position="138"/>
    </location>
</feature>
<evidence type="ECO:0000313" key="2">
    <source>
        <dbReference type="EMBL" id="RXW23468.1"/>
    </source>
</evidence>
<organism evidence="2 3">
    <name type="scientific">Candolleomyces aberdarensis</name>
    <dbReference type="NCBI Taxonomy" id="2316362"/>
    <lineage>
        <taxon>Eukaryota</taxon>
        <taxon>Fungi</taxon>
        <taxon>Dikarya</taxon>
        <taxon>Basidiomycota</taxon>
        <taxon>Agaricomycotina</taxon>
        <taxon>Agaricomycetes</taxon>
        <taxon>Agaricomycetidae</taxon>
        <taxon>Agaricales</taxon>
        <taxon>Agaricineae</taxon>
        <taxon>Psathyrellaceae</taxon>
        <taxon>Candolleomyces</taxon>
    </lineage>
</organism>
<proteinExistence type="predicted"/>
<dbReference type="OrthoDB" id="3034033at2759"/>
<dbReference type="AlphaFoldDB" id="A0A4V1Q4W1"/>
<feature type="region of interest" description="Disordered" evidence="1">
    <location>
        <begin position="109"/>
        <end position="138"/>
    </location>
</feature>
<dbReference type="Proteomes" id="UP000290288">
    <property type="component" value="Unassembled WGS sequence"/>
</dbReference>
<evidence type="ECO:0000256" key="1">
    <source>
        <dbReference type="SAM" id="MobiDB-lite"/>
    </source>
</evidence>